<dbReference type="PROSITE" id="PS51384">
    <property type="entry name" value="FAD_FR"/>
    <property type="match status" value="1"/>
</dbReference>
<comment type="similarity">
    <text evidence="1">Belongs to the SIP oxidoreductase family.</text>
</comment>
<evidence type="ECO:0000313" key="3">
    <source>
        <dbReference type="EMBL" id="MET4682887.1"/>
    </source>
</evidence>
<dbReference type="CDD" id="cd06193">
    <property type="entry name" value="siderophore_interacting"/>
    <property type="match status" value="1"/>
</dbReference>
<dbReference type="RefSeq" id="WP_354087827.1">
    <property type="nucleotide sequence ID" value="NZ_JBEPTF010000001.1"/>
</dbReference>
<name>A0ABV2RAB2_9CAUL</name>
<dbReference type="InterPro" id="IPR017938">
    <property type="entry name" value="Riboflavin_synthase-like_b-brl"/>
</dbReference>
<reference evidence="3 4" key="1">
    <citation type="submission" date="2024-06" db="EMBL/GenBank/DDBJ databases">
        <title>Sorghum-associated microbial communities from plants grown in Nebraska, USA.</title>
        <authorList>
            <person name="Schachtman D."/>
        </authorList>
    </citation>
    <scope>NUCLEOTIDE SEQUENCE [LARGE SCALE GENOMIC DNA]</scope>
    <source>
        <strain evidence="3 4">2814</strain>
    </source>
</reference>
<feature type="domain" description="FAD-binding FR-type" evidence="2">
    <location>
        <begin position="4"/>
        <end position="145"/>
    </location>
</feature>
<dbReference type="InterPro" id="IPR007037">
    <property type="entry name" value="SIP_rossman_dom"/>
</dbReference>
<dbReference type="Gene3D" id="2.40.30.10">
    <property type="entry name" value="Translation factors"/>
    <property type="match status" value="1"/>
</dbReference>
<dbReference type="InterPro" id="IPR013113">
    <property type="entry name" value="SIP_FAD-bd"/>
</dbReference>
<dbReference type="PANTHER" id="PTHR30157:SF0">
    <property type="entry name" value="NADPH-DEPENDENT FERRIC-CHELATE REDUCTASE"/>
    <property type="match status" value="1"/>
</dbReference>
<comment type="caution">
    <text evidence="3">The sequence shown here is derived from an EMBL/GenBank/DDBJ whole genome shotgun (WGS) entry which is preliminary data.</text>
</comment>
<dbReference type="InterPro" id="IPR039261">
    <property type="entry name" value="FNR_nucleotide-bd"/>
</dbReference>
<dbReference type="InterPro" id="IPR039374">
    <property type="entry name" value="SIP_fam"/>
</dbReference>
<gene>
    <name evidence="3" type="ORF">ABIE19_000796</name>
</gene>
<dbReference type="EMBL" id="JBEPTF010000001">
    <property type="protein sequence ID" value="MET4682887.1"/>
    <property type="molecule type" value="Genomic_DNA"/>
</dbReference>
<dbReference type="Gene3D" id="3.40.50.80">
    <property type="entry name" value="Nucleotide-binding domain of ferredoxin-NADP reductase (FNR) module"/>
    <property type="match status" value="1"/>
</dbReference>
<dbReference type="PANTHER" id="PTHR30157">
    <property type="entry name" value="FERRIC REDUCTASE, NADPH-DEPENDENT"/>
    <property type="match status" value="1"/>
</dbReference>
<dbReference type="Pfam" id="PF08021">
    <property type="entry name" value="FAD_binding_9"/>
    <property type="match status" value="1"/>
</dbReference>
<dbReference type="Proteomes" id="UP001549313">
    <property type="component" value="Unassembled WGS sequence"/>
</dbReference>
<proteinExistence type="inferred from homology"/>
<protein>
    <submittedName>
        <fullName evidence="3">NADPH-dependent ferric siderophore reductase</fullName>
    </submittedName>
</protein>
<dbReference type="Pfam" id="PF04954">
    <property type="entry name" value="SIP"/>
    <property type="match status" value="1"/>
</dbReference>
<dbReference type="InterPro" id="IPR017927">
    <property type="entry name" value="FAD-bd_FR_type"/>
</dbReference>
<dbReference type="SUPFAM" id="SSF63380">
    <property type="entry name" value="Riboflavin synthase domain-like"/>
    <property type="match status" value="1"/>
</dbReference>
<evidence type="ECO:0000256" key="1">
    <source>
        <dbReference type="ARBA" id="ARBA00035644"/>
    </source>
</evidence>
<sequence>MGPYRLFDLVLARRTRLCPSLTRFTFGGAGVEHVGAFAPDQRVKLFFPSADGRAAQLAERLGAANAGWLEAYRDLPEERRPPMRTYTIRALRPEAGEVDIDFVMHGGPEHGDEAADLGPAGRWAMRARVGDRLSMSAPDSRSAAEPVGFEWRPPRAARQVLIAADETAVPAAMGIVEAMGAWTERPRVRLLVEAPSEADRLPTPDWVEAEWLPRRGGYGEALTAAVRGLDLSGVLPTQGERRTETDEAIGRVDIDAEILWDTAVDEGAEFYAWIACETRAARDIRLHLTRERGAPRHSVACMGYWREGRVLE</sequence>
<organism evidence="3 4">
    <name type="scientific">Brevundimonas faecalis</name>
    <dbReference type="NCBI Taxonomy" id="947378"/>
    <lineage>
        <taxon>Bacteria</taxon>
        <taxon>Pseudomonadati</taxon>
        <taxon>Pseudomonadota</taxon>
        <taxon>Alphaproteobacteria</taxon>
        <taxon>Caulobacterales</taxon>
        <taxon>Caulobacteraceae</taxon>
        <taxon>Brevundimonas</taxon>
    </lineage>
</organism>
<accession>A0ABV2RAB2</accession>
<evidence type="ECO:0000313" key="4">
    <source>
        <dbReference type="Proteomes" id="UP001549313"/>
    </source>
</evidence>
<evidence type="ECO:0000259" key="2">
    <source>
        <dbReference type="PROSITE" id="PS51384"/>
    </source>
</evidence>
<keyword evidence="4" id="KW-1185">Reference proteome</keyword>